<dbReference type="AlphaFoldDB" id="A0A0R3RNN8"/>
<reference evidence="2" key="1">
    <citation type="submission" date="2017-02" db="UniProtKB">
        <authorList>
            <consortium name="WormBaseParasite"/>
        </authorList>
    </citation>
    <scope>IDENTIFICATION</scope>
</reference>
<sequence length="96" mass="11158">MTCSGWLIITQMENVRAYSETQPVIPLAYQPTMTQKEEEERKREQTINKISAVKDGKDQNKFGVKLDNKTKLSIQSTQFSLQIQIIYPKYSIFIIN</sequence>
<evidence type="ECO:0000313" key="1">
    <source>
        <dbReference type="Proteomes" id="UP000050640"/>
    </source>
</evidence>
<accession>A0A0R3RNN8</accession>
<dbReference type="Proteomes" id="UP000050640">
    <property type="component" value="Unplaced"/>
</dbReference>
<organism evidence="1 2">
    <name type="scientific">Elaeophora elaphi</name>
    <dbReference type="NCBI Taxonomy" id="1147741"/>
    <lineage>
        <taxon>Eukaryota</taxon>
        <taxon>Metazoa</taxon>
        <taxon>Ecdysozoa</taxon>
        <taxon>Nematoda</taxon>
        <taxon>Chromadorea</taxon>
        <taxon>Rhabditida</taxon>
        <taxon>Spirurina</taxon>
        <taxon>Spiruromorpha</taxon>
        <taxon>Filarioidea</taxon>
        <taxon>Onchocercidae</taxon>
        <taxon>Elaeophora</taxon>
    </lineage>
</organism>
<name>A0A0R3RNN8_9BILA</name>
<evidence type="ECO:0000313" key="2">
    <source>
        <dbReference type="WBParaSite" id="EEL_0000309901-mRNA-1"/>
    </source>
</evidence>
<dbReference type="WBParaSite" id="EEL_0000309901-mRNA-1">
    <property type="protein sequence ID" value="EEL_0000309901-mRNA-1"/>
    <property type="gene ID" value="EEL_0000309901"/>
</dbReference>
<keyword evidence="1" id="KW-1185">Reference proteome</keyword>
<protein>
    <submittedName>
        <fullName evidence="2">Uncharacterized protein</fullName>
    </submittedName>
</protein>
<proteinExistence type="predicted"/>